<dbReference type="Proteomes" id="UP000078446">
    <property type="component" value="Unassembled WGS sequence"/>
</dbReference>
<gene>
    <name evidence="1" type="ORF">AO382_0107</name>
</gene>
<dbReference type="EMBL" id="LXHE01000002">
    <property type="protein sequence ID" value="OAV01741.1"/>
    <property type="molecule type" value="Genomic_DNA"/>
</dbReference>
<protein>
    <submittedName>
        <fullName evidence="1">Uncharacterized protein</fullName>
    </submittedName>
</protein>
<accession>A0A7Z1A4I0</accession>
<comment type="caution">
    <text evidence="1">The sequence shown here is derived from an EMBL/GenBank/DDBJ whole genome shotgun (WGS) entry which is preliminary data.</text>
</comment>
<evidence type="ECO:0000313" key="2">
    <source>
        <dbReference type="Proteomes" id="UP000078446"/>
    </source>
</evidence>
<sequence>MSGLQIRAGDGLPVFIIFIMIDGDKSSINPTKNVTILFYS</sequence>
<organism evidence="1 2">
    <name type="scientific">Moraxella catarrhalis</name>
    <name type="common">Branhamella catarrhalis</name>
    <dbReference type="NCBI Taxonomy" id="480"/>
    <lineage>
        <taxon>Bacteria</taxon>
        <taxon>Pseudomonadati</taxon>
        <taxon>Pseudomonadota</taxon>
        <taxon>Gammaproteobacteria</taxon>
        <taxon>Moraxellales</taxon>
        <taxon>Moraxellaceae</taxon>
        <taxon>Moraxella</taxon>
    </lineage>
</organism>
<proteinExistence type="predicted"/>
<dbReference type="AlphaFoldDB" id="A0A7Z1A4I0"/>
<evidence type="ECO:0000313" key="1">
    <source>
        <dbReference type="EMBL" id="OAV01741.1"/>
    </source>
</evidence>
<reference evidence="1 2" key="1">
    <citation type="journal article" date="2016" name="Genome Biol. Evol.">
        <title>Comparative Genomic Analyses of the Moraxella catarrhalis Serosensitive and Seroresistant Lineages Demonstrate Their Independent Evolution.</title>
        <authorList>
            <person name="Earl J.P."/>
            <person name="de Vries S.P."/>
            <person name="Ahmed A."/>
            <person name="Powell E."/>
            <person name="Schultz M.P."/>
            <person name="Hermans P.W."/>
            <person name="Hill D.J."/>
            <person name="Zhou Z."/>
            <person name="Constantinidou C.I."/>
            <person name="Hu F.Z."/>
            <person name="Bootsma H.J."/>
            <person name="Ehrlich G.D."/>
        </authorList>
    </citation>
    <scope>NUCLEOTIDE SEQUENCE [LARGE SCALE GENOMIC DNA]</scope>
    <source>
        <strain evidence="1 2">Z7574</strain>
    </source>
</reference>
<name>A0A7Z1A4I0_MORCA</name>